<comment type="caution">
    <text evidence="2">The sequence shown here is derived from an EMBL/GenBank/DDBJ whole genome shotgun (WGS) entry which is preliminary data.</text>
</comment>
<reference evidence="2 3" key="1">
    <citation type="journal article" date="2020" name="ISME J.">
        <title>Uncovering the hidden diversity of litter-decomposition mechanisms in mushroom-forming fungi.</title>
        <authorList>
            <person name="Floudas D."/>
            <person name="Bentzer J."/>
            <person name="Ahren D."/>
            <person name="Johansson T."/>
            <person name="Persson P."/>
            <person name="Tunlid A."/>
        </authorList>
    </citation>
    <scope>NUCLEOTIDE SEQUENCE [LARGE SCALE GENOMIC DNA]</scope>
    <source>
        <strain evidence="2 3">CBS 661.87</strain>
    </source>
</reference>
<feature type="region of interest" description="Disordered" evidence="1">
    <location>
        <begin position="168"/>
        <end position="202"/>
    </location>
</feature>
<name>A0A8H5GL29_9AGAR</name>
<dbReference type="AlphaFoldDB" id="A0A8H5GL29"/>
<feature type="compositionally biased region" description="Polar residues" evidence="1">
    <location>
        <begin position="170"/>
        <end position="182"/>
    </location>
</feature>
<evidence type="ECO:0000313" key="3">
    <source>
        <dbReference type="Proteomes" id="UP000565441"/>
    </source>
</evidence>
<proteinExistence type="predicted"/>
<protein>
    <submittedName>
        <fullName evidence="2">Uncharacterized protein</fullName>
    </submittedName>
</protein>
<dbReference type="Proteomes" id="UP000565441">
    <property type="component" value="Unassembled WGS sequence"/>
</dbReference>
<organism evidence="2 3">
    <name type="scientific">Tricholomella constricta</name>
    <dbReference type="NCBI Taxonomy" id="117010"/>
    <lineage>
        <taxon>Eukaryota</taxon>
        <taxon>Fungi</taxon>
        <taxon>Dikarya</taxon>
        <taxon>Basidiomycota</taxon>
        <taxon>Agaricomycotina</taxon>
        <taxon>Agaricomycetes</taxon>
        <taxon>Agaricomycetidae</taxon>
        <taxon>Agaricales</taxon>
        <taxon>Tricholomatineae</taxon>
        <taxon>Lyophyllaceae</taxon>
        <taxon>Tricholomella</taxon>
    </lineage>
</organism>
<evidence type="ECO:0000313" key="2">
    <source>
        <dbReference type="EMBL" id="KAF5366704.1"/>
    </source>
</evidence>
<keyword evidence="3" id="KW-1185">Reference proteome</keyword>
<accession>A0A8H5GL29</accession>
<gene>
    <name evidence="2" type="ORF">D9615_010621</name>
</gene>
<sequence length="266" mass="28302">MFPPGSEASSSSFHSLRHLQRTLSKSQAAVSSISHTQSRSPWASMCKSEKPCSSSLCGQTNGRNCGANGSTSTGVNFDTNYIQGAISGPIVWNKFVVGGAMKCRPLSARPQPRPVHFNRLHPLPSPLLSKPLLKCLPQPPCRCSSSFVVVMTTTMTIPSSTAPAPFALSAASTRQSQPTPSASIHPRCHDARQGAHPQPPRPCSPSSFIVVDNCLHDQPSSNSPVPFAVMGQKKSRNSLAENAASSGSRCQPPPLSPLPHLMPIRH</sequence>
<dbReference type="EMBL" id="JAACJP010000075">
    <property type="protein sequence ID" value="KAF5366704.1"/>
    <property type="molecule type" value="Genomic_DNA"/>
</dbReference>
<feature type="compositionally biased region" description="Polar residues" evidence="1">
    <location>
        <begin position="237"/>
        <end position="249"/>
    </location>
</feature>
<dbReference type="OrthoDB" id="2747330at2759"/>
<feature type="region of interest" description="Disordered" evidence="1">
    <location>
        <begin position="221"/>
        <end position="266"/>
    </location>
</feature>
<evidence type="ECO:0000256" key="1">
    <source>
        <dbReference type="SAM" id="MobiDB-lite"/>
    </source>
</evidence>